<dbReference type="InterPro" id="IPR010732">
    <property type="entry name" value="T6SS_TssG-like"/>
</dbReference>
<evidence type="ECO:0000313" key="2">
    <source>
        <dbReference type="Proteomes" id="UP000249396"/>
    </source>
</evidence>
<dbReference type="EMBL" id="QJPH01000550">
    <property type="protein sequence ID" value="PZN70580.1"/>
    <property type="molecule type" value="Genomic_DNA"/>
</dbReference>
<accession>A0A2W4S3W5</accession>
<name>A0A2W4S3W5_9GAMM</name>
<dbReference type="Pfam" id="PF06996">
    <property type="entry name" value="T6SS_TssG"/>
    <property type="match status" value="1"/>
</dbReference>
<comment type="caution">
    <text evidence="1">The sequence shown here is derived from an EMBL/GenBank/DDBJ whole genome shotgun (WGS) entry which is preliminary data.</text>
</comment>
<dbReference type="PANTHER" id="PTHR35564:SF4">
    <property type="entry name" value="CYTOPLASMIC PROTEIN"/>
    <property type="match status" value="1"/>
</dbReference>
<proteinExistence type="predicted"/>
<gene>
    <name evidence="1" type="primary">tssG</name>
    <name evidence="1" type="ORF">DM484_28175</name>
</gene>
<sequence length="346" mass="39485">MADQDRAATDDLIQRVKSEPWRFDFFQAMRLIECYYADKPRLGKSIKASDDAIRLAQAAELDFAPSALTAWEAGKEGHPDRLLVRFLGLFGPNGPLPLHLTEYARERLRYHGDKTFLRFADIFHHRILSLFYRAWADGQPTVHYDRVQKGIEEDRFSAYIGSLFGIGATSLRDRDAMPDRAKLHFAGHFACQTHHADGLRAIIADYFGIGTRIHQFVGEWMEIAMREQTRLGMHEQAGRLGFSTVLGERVYGCQHKFRIELGPMDMAHYRGLLPGQFGLTELVAIVRNYIGDELVWDVNLILRKEDIPPLRLDGGTQLGWTTWMGDKKDGKDADDLTLNPYSVFNI</sequence>
<protein>
    <submittedName>
        <fullName evidence="1">Type VI secretion system baseplate subunit TssG</fullName>
    </submittedName>
</protein>
<organism evidence="1 2">
    <name type="scientific">Candidatus Methylumidiphilus alinenensis</name>
    <dbReference type="NCBI Taxonomy" id="2202197"/>
    <lineage>
        <taxon>Bacteria</taxon>
        <taxon>Pseudomonadati</taxon>
        <taxon>Pseudomonadota</taxon>
        <taxon>Gammaproteobacteria</taxon>
        <taxon>Methylococcales</taxon>
        <taxon>Candidatus Methylumidiphilus</taxon>
    </lineage>
</organism>
<dbReference type="NCBIfam" id="TIGR03347">
    <property type="entry name" value="VI_chp_1"/>
    <property type="match status" value="1"/>
</dbReference>
<dbReference type="AlphaFoldDB" id="A0A2W4S3W5"/>
<reference evidence="1 2" key="1">
    <citation type="journal article" date="2018" name="Aquat. Microb. Ecol.">
        <title>Gammaproteobacterial methanotrophs dominate.</title>
        <authorList>
            <person name="Rissanen A.J."/>
            <person name="Saarenheimo J."/>
            <person name="Tiirola M."/>
            <person name="Peura S."/>
            <person name="Aalto S.L."/>
            <person name="Karvinen A."/>
            <person name="Nykanen H."/>
        </authorList>
    </citation>
    <scope>NUCLEOTIDE SEQUENCE [LARGE SCALE GENOMIC DNA]</scope>
    <source>
        <strain evidence="1">AMbin10</strain>
    </source>
</reference>
<dbReference type="Proteomes" id="UP000249396">
    <property type="component" value="Unassembled WGS sequence"/>
</dbReference>
<evidence type="ECO:0000313" key="1">
    <source>
        <dbReference type="EMBL" id="PZN70580.1"/>
    </source>
</evidence>
<dbReference type="PANTHER" id="PTHR35564">
    <property type="match status" value="1"/>
</dbReference>